<feature type="compositionally biased region" description="Basic and acidic residues" evidence="4">
    <location>
        <begin position="178"/>
        <end position="187"/>
    </location>
</feature>
<organism evidence="5 6">
    <name type="scientific">Chara braunii</name>
    <name type="common">Braun's stonewort</name>
    <dbReference type="NCBI Taxonomy" id="69332"/>
    <lineage>
        <taxon>Eukaryota</taxon>
        <taxon>Viridiplantae</taxon>
        <taxon>Streptophyta</taxon>
        <taxon>Charophyceae</taxon>
        <taxon>Charales</taxon>
        <taxon>Characeae</taxon>
        <taxon>Chara</taxon>
    </lineage>
</organism>
<dbReference type="SUPFAM" id="SSF50978">
    <property type="entry name" value="WD40 repeat-like"/>
    <property type="match status" value="1"/>
</dbReference>
<feature type="region of interest" description="Disordered" evidence="4">
    <location>
        <begin position="1"/>
        <end position="107"/>
    </location>
</feature>
<feature type="repeat" description="WD" evidence="3">
    <location>
        <begin position="561"/>
        <end position="583"/>
    </location>
</feature>
<feature type="repeat" description="WD" evidence="3">
    <location>
        <begin position="475"/>
        <end position="506"/>
    </location>
</feature>
<dbReference type="PANTHER" id="PTHR19848:SF7">
    <property type="entry name" value="F-BOX AND WD-40 DOMAIN PROTEIN 7"/>
    <property type="match status" value="1"/>
</dbReference>
<dbReference type="PROSITE" id="PS00678">
    <property type="entry name" value="WD_REPEATS_1"/>
    <property type="match status" value="1"/>
</dbReference>
<keyword evidence="6" id="KW-1185">Reference proteome</keyword>
<dbReference type="InterPro" id="IPR036322">
    <property type="entry name" value="WD40_repeat_dom_sf"/>
</dbReference>
<comment type="caution">
    <text evidence="5">The sequence shown here is derived from an EMBL/GenBank/DDBJ whole genome shotgun (WGS) entry which is preliminary data.</text>
</comment>
<dbReference type="PANTHER" id="PTHR19848">
    <property type="entry name" value="WD40 REPEAT PROTEIN"/>
    <property type="match status" value="1"/>
</dbReference>
<feature type="compositionally biased region" description="Basic and acidic residues" evidence="4">
    <location>
        <begin position="270"/>
        <end position="280"/>
    </location>
</feature>
<evidence type="ECO:0000313" key="6">
    <source>
        <dbReference type="Proteomes" id="UP000265515"/>
    </source>
</evidence>
<evidence type="ECO:0000256" key="4">
    <source>
        <dbReference type="SAM" id="MobiDB-lite"/>
    </source>
</evidence>
<dbReference type="PROSITE" id="PS50294">
    <property type="entry name" value="WD_REPEATS_REGION"/>
    <property type="match status" value="2"/>
</dbReference>
<protein>
    <submittedName>
        <fullName evidence="5">Uncharacterized protein</fullName>
    </submittedName>
</protein>
<feature type="compositionally biased region" description="Basic and acidic residues" evidence="4">
    <location>
        <begin position="79"/>
        <end position="88"/>
    </location>
</feature>
<dbReference type="InterPro" id="IPR001680">
    <property type="entry name" value="WD40_rpt"/>
</dbReference>
<dbReference type="Gene3D" id="2.130.10.10">
    <property type="entry name" value="YVTN repeat-like/Quinoprotein amine dehydrogenase"/>
    <property type="match status" value="2"/>
</dbReference>
<feature type="compositionally biased region" description="Polar residues" evidence="4">
    <location>
        <begin position="93"/>
        <end position="107"/>
    </location>
</feature>
<dbReference type="Pfam" id="PF00400">
    <property type="entry name" value="WD40"/>
    <property type="match status" value="3"/>
</dbReference>
<feature type="region of interest" description="Disordered" evidence="4">
    <location>
        <begin position="219"/>
        <end position="315"/>
    </location>
</feature>
<feature type="repeat" description="WD" evidence="3">
    <location>
        <begin position="387"/>
        <end position="418"/>
    </location>
</feature>
<dbReference type="EMBL" id="BFEA01000056">
    <property type="protein sequence ID" value="GBG65012.1"/>
    <property type="molecule type" value="Genomic_DNA"/>
</dbReference>
<sequence length="707" mass="74320">MSSVGVNKKGKGIHRGRPAQIGLPPPPPPPSSSSSSSSFSSSSLKISSSSAPSSSSSIAAAAAAGVRGTEISGSGSALKTEEKVKQARMEYAGTSSDGAPMASTSLSPFSAARSHEMNQFYMERFEEAMNALRIGNTNSDSRKSLPNSTDASSGAAQQPRATQGARDEGKRKGSGSETETKDNDRIGSRTSNTSLRGNDVELNRANSITACSLSESRDALTGQHQQGSMLGIAGKGTANAKGRQDDRSSRNIDGTVVGKKMQPSATQKRLSLEKMAREASRSMVDPRVGKSLTQGPFGAVSSSSSNSFSGSEPFDRSAARRTGLWRQWREGPVDPTGSLLQVSEQPLLCMAMHGREVAVGSSDHAIYTVSLESLPQPEQGRTLYSRSFGHAEWVTCLAYLPDGRLMSGGMDNKLCLWDKSGVRCLDLCGHTGSVSVVCSSSDGNAAVSASYDTTLRVWDVRQGFRGTRTREVACLCGHSSPVLVFSWGKGGEMASGSRDGSLVIWDGAKGSAIWNITGAHKGHLTSLLWVEEKPKAAVGPGETDTSQEEDGDGSGRLPCVFISGGQDGMLRVWDIREKLCVNEVPIHRTPTGTGAISCMAVSKTAAGPLLVTAGADRKVKVLEPRASFKTLHSFGEHRDFIYSLHTRNGLAFSGAGDGNLIVHDVSAGCMLYGLGATANGAVRCIGTTDTRLVAAGDDGRVMVYSFA</sequence>
<evidence type="ECO:0000256" key="3">
    <source>
        <dbReference type="PROSITE-ProRule" id="PRU00221"/>
    </source>
</evidence>
<dbReference type="InterPro" id="IPR020472">
    <property type="entry name" value="WD40_PAC1"/>
</dbReference>
<accession>A0A388K4M7</accession>
<dbReference type="PRINTS" id="PR00320">
    <property type="entry name" value="GPROTEINBRPT"/>
</dbReference>
<dbReference type="OrthoDB" id="256303at2759"/>
<keyword evidence="2" id="KW-0677">Repeat</keyword>
<gene>
    <name evidence="5" type="ORF">CBR_g48759</name>
</gene>
<dbReference type="STRING" id="69332.A0A388K4M7"/>
<feature type="compositionally biased region" description="Basic residues" evidence="4">
    <location>
        <begin position="8"/>
        <end position="17"/>
    </location>
</feature>
<dbReference type="CDD" id="cd00200">
    <property type="entry name" value="WD40"/>
    <property type="match status" value="1"/>
</dbReference>
<dbReference type="InterPro" id="IPR019775">
    <property type="entry name" value="WD40_repeat_CS"/>
</dbReference>
<name>A0A388K4M7_CHABU</name>
<feature type="compositionally biased region" description="Low complexity" evidence="4">
    <location>
        <begin position="32"/>
        <end position="64"/>
    </location>
</feature>
<reference evidence="5 6" key="1">
    <citation type="journal article" date="2018" name="Cell">
        <title>The Chara Genome: Secondary Complexity and Implications for Plant Terrestrialization.</title>
        <authorList>
            <person name="Nishiyama T."/>
            <person name="Sakayama H."/>
            <person name="Vries J.D."/>
            <person name="Buschmann H."/>
            <person name="Saint-Marcoux D."/>
            <person name="Ullrich K.K."/>
            <person name="Haas F.B."/>
            <person name="Vanderstraeten L."/>
            <person name="Becker D."/>
            <person name="Lang D."/>
            <person name="Vosolsobe S."/>
            <person name="Rombauts S."/>
            <person name="Wilhelmsson P.K.I."/>
            <person name="Janitza P."/>
            <person name="Kern R."/>
            <person name="Heyl A."/>
            <person name="Rumpler F."/>
            <person name="Villalobos L.I.A.C."/>
            <person name="Clay J.M."/>
            <person name="Skokan R."/>
            <person name="Toyoda A."/>
            <person name="Suzuki Y."/>
            <person name="Kagoshima H."/>
            <person name="Schijlen E."/>
            <person name="Tajeshwar N."/>
            <person name="Catarino B."/>
            <person name="Hetherington A.J."/>
            <person name="Saltykova A."/>
            <person name="Bonnot C."/>
            <person name="Breuninger H."/>
            <person name="Symeonidi A."/>
            <person name="Radhakrishnan G.V."/>
            <person name="Van Nieuwerburgh F."/>
            <person name="Deforce D."/>
            <person name="Chang C."/>
            <person name="Karol K.G."/>
            <person name="Hedrich R."/>
            <person name="Ulvskov P."/>
            <person name="Glockner G."/>
            <person name="Delwiche C.F."/>
            <person name="Petrasek J."/>
            <person name="Van de Peer Y."/>
            <person name="Friml J."/>
            <person name="Beilby M."/>
            <person name="Dolan L."/>
            <person name="Kohara Y."/>
            <person name="Sugano S."/>
            <person name="Fujiyama A."/>
            <person name="Delaux P.-M."/>
            <person name="Quint M."/>
            <person name="TheiBen G."/>
            <person name="Hagemann M."/>
            <person name="Harholt J."/>
            <person name="Dunand C."/>
            <person name="Zachgo S."/>
            <person name="Langdale J."/>
            <person name="Maumus F."/>
            <person name="Straeten D.V.D."/>
            <person name="Gould S.B."/>
            <person name="Rensing S.A."/>
        </authorList>
    </citation>
    <scope>NUCLEOTIDE SEQUENCE [LARGE SCALE GENOMIC DNA]</scope>
    <source>
        <strain evidence="5 6">S276</strain>
    </source>
</reference>
<feature type="compositionally biased region" description="Low complexity" evidence="4">
    <location>
        <begin position="301"/>
        <end position="311"/>
    </location>
</feature>
<evidence type="ECO:0000256" key="2">
    <source>
        <dbReference type="ARBA" id="ARBA00022737"/>
    </source>
</evidence>
<feature type="repeat" description="WD" evidence="3">
    <location>
        <begin position="427"/>
        <end position="463"/>
    </location>
</feature>
<evidence type="ECO:0000313" key="5">
    <source>
        <dbReference type="EMBL" id="GBG65012.1"/>
    </source>
</evidence>
<evidence type="ECO:0000256" key="1">
    <source>
        <dbReference type="ARBA" id="ARBA00022574"/>
    </source>
</evidence>
<keyword evidence="1 3" id="KW-0853">WD repeat</keyword>
<dbReference type="PROSITE" id="PS50082">
    <property type="entry name" value="WD_REPEATS_2"/>
    <property type="match status" value="4"/>
</dbReference>
<feature type="region of interest" description="Disordered" evidence="4">
    <location>
        <begin position="132"/>
        <end position="201"/>
    </location>
</feature>
<dbReference type="InterPro" id="IPR015943">
    <property type="entry name" value="WD40/YVTN_repeat-like_dom_sf"/>
</dbReference>
<proteinExistence type="predicted"/>
<feature type="compositionally biased region" description="Polar residues" evidence="4">
    <location>
        <begin position="135"/>
        <end position="161"/>
    </location>
</feature>
<dbReference type="SMART" id="SM00320">
    <property type="entry name" value="WD40"/>
    <property type="match status" value="7"/>
</dbReference>
<dbReference type="Proteomes" id="UP000265515">
    <property type="component" value="Unassembled WGS sequence"/>
</dbReference>
<dbReference type="AlphaFoldDB" id="A0A388K4M7"/>
<dbReference type="Gramene" id="GBG65012">
    <property type="protein sequence ID" value="GBG65012"/>
    <property type="gene ID" value="CBR_g48759"/>
</dbReference>